<accession>A0ABW4U7D8</accession>
<protein>
    <recommendedName>
        <fullName evidence="3">HNH domain-containing protein</fullName>
    </recommendedName>
</protein>
<proteinExistence type="predicted"/>
<evidence type="ECO:0000313" key="1">
    <source>
        <dbReference type="EMBL" id="MFD1983228.1"/>
    </source>
</evidence>
<reference evidence="2" key="1">
    <citation type="journal article" date="2019" name="Int. J. Syst. Evol. Microbiol.">
        <title>The Global Catalogue of Microorganisms (GCM) 10K type strain sequencing project: providing services to taxonomists for standard genome sequencing and annotation.</title>
        <authorList>
            <consortium name="The Broad Institute Genomics Platform"/>
            <consortium name="The Broad Institute Genome Sequencing Center for Infectious Disease"/>
            <person name="Wu L."/>
            <person name="Ma J."/>
        </authorList>
    </citation>
    <scope>NUCLEOTIDE SEQUENCE [LARGE SCALE GENOMIC DNA]</scope>
    <source>
        <strain evidence="2">CGMCC 1.16225</strain>
    </source>
</reference>
<comment type="caution">
    <text evidence="1">The sequence shown here is derived from an EMBL/GenBank/DDBJ whole genome shotgun (WGS) entry which is preliminary data.</text>
</comment>
<name>A0ABW4U7D8_9HYPH</name>
<dbReference type="Gene3D" id="1.10.30.50">
    <property type="match status" value="1"/>
</dbReference>
<keyword evidence="2" id="KW-1185">Reference proteome</keyword>
<dbReference type="RefSeq" id="WP_379098160.1">
    <property type="nucleotide sequence ID" value="NZ_JBHUGZ010000007.1"/>
</dbReference>
<evidence type="ECO:0008006" key="3">
    <source>
        <dbReference type="Google" id="ProtNLM"/>
    </source>
</evidence>
<organism evidence="1 2">
    <name type="scientific">Mesorhizobium newzealandense</name>
    <dbReference type="NCBI Taxonomy" id="1300302"/>
    <lineage>
        <taxon>Bacteria</taxon>
        <taxon>Pseudomonadati</taxon>
        <taxon>Pseudomonadota</taxon>
        <taxon>Alphaproteobacteria</taxon>
        <taxon>Hyphomicrobiales</taxon>
        <taxon>Phyllobacteriaceae</taxon>
        <taxon>Mesorhizobium</taxon>
    </lineage>
</organism>
<evidence type="ECO:0000313" key="2">
    <source>
        <dbReference type="Proteomes" id="UP001597405"/>
    </source>
</evidence>
<dbReference type="Proteomes" id="UP001597405">
    <property type="component" value="Unassembled WGS sequence"/>
</dbReference>
<gene>
    <name evidence="1" type="ORF">ACFSOZ_11165</name>
</gene>
<dbReference type="EMBL" id="JBHUGZ010000007">
    <property type="protein sequence ID" value="MFD1983228.1"/>
    <property type="molecule type" value="Genomic_DNA"/>
</dbReference>
<sequence>MQPRTNGGEDIHANIVAACKFCNQTRHRMSEVLSPAAFRQHVSKRVRTGKWHPREFRPLSKRDTTSP</sequence>